<keyword evidence="3" id="KW-1185">Reference proteome</keyword>
<reference evidence="2 3" key="1">
    <citation type="submission" date="2019-09" db="EMBL/GenBank/DDBJ databases">
        <title>Segnochrobactrum spirostomi gen. nov., sp. nov., isolated from the ciliate Spirostomum cf. yagiui and description of a novel family, Segnochrobactraceae fam. nov. within the order Rhizobiales of the class Alphaproteobacteria.</title>
        <authorList>
            <person name="Akter S."/>
            <person name="Shazib S.U.A."/>
            <person name="Shin M.K."/>
        </authorList>
    </citation>
    <scope>NUCLEOTIDE SEQUENCE [LARGE SCALE GENOMIC DNA]</scope>
    <source>
        <strain evidence="2 3">Sp-1</strain>
    </source>
</reference>
<name>A0A6A7YA85_9HYPH</name>
<dbReference type="EMBL" id="VWNA01000001">
    <property type="protein sequence ID" value="MQT14379.1"/>
    <property type="molecule type" value="Genomic_DNA"/>
</dbReference>
<protein>
    <recommendedName>
        <fullName evidence="1">Glycine-rich domain-containing protein</fullName>
    </recommendedName>
</protein>
<evidence type="ECO:0000313" key="2">
    <source>
        <dbReference type="EMBL" id="MQT14379.1"/>
    </source>
</evidence>
<accession>A0A6A7YA85</accession>
<comment type="caution">
    <text evidence="2">The sequence shown here is derived from an EMBL/GenBank/DDBJ whole genome shotgun (WGS) entry which is preliminary data.</text>
</comment>
<gene>
    <name evidence="2" type="ORF">F0357_17335</name>
</gene>
<sequence length="371" mass="35005">MKYVSPYNDGGDANAGYVDGNPSAGVKGSIPRAAAIEHPLRELVNLITGSGQAPSASDLTQLLRAVRSQALSYVAGGGAGNALTATLTPAPASYAELRELTIIPAASNSAGAATLAVNGLAALPLKWRGSANLPAGMLLAGVPARIVIDGTSGHIADQGSFSGALNLPQFVTVTGSVVAPSYATGVDLVLTGGGASGGGCQGTTSAMTLGGAGGGAGASIIGHIDIVGGATYSITIGAGGVAVSGANPGNGGGSSSFGTLAVAPGGGGGLRTAPASTAGGSGGGSSGATVPAQCVLIPGGWGGDGQCAAQLLSGYGGPSWWGGGGRAGSPAGIVGSAWGSGGGGAYDPSNTGSSYASGAGKQGICMYQWTW</sequence>
<dbReference type="Proteomes" id="UP000332515">
    <property type="component" value="Unassembled WGS sequence"/>
</dbReference>
<dbReference type="Pfam" id="PF21722">
    <property type="entry name" value="Gly_rich_2"/>
    <property type="match status" value="1"/>
</dbReference>
<proteinExistence type="predicted"/>
<evidence type="ECO:0000259" key="1">
    <source>
        <dbReference type="Pfam" id="PF21722"/>
    </source>
</evidence>
<dbReference type="InterPro" id="IPR049304">
    <property type="entry name" value="Gly_rich_dom"/>
</dbReference>
<dbReference type="RefSeq" id="WP_153484992.1">
    <property type="nucleotide sequence ID" value="NZ_VWNA01000001.1"/>
</dbReference>
<dbReference type="AlphaFoldDB" id="A0A6A7YA85"/>
<feature type="domain" description="Glycine-rich" evidence="1">
    <location>
        <begin position="175"/>
        <end position="364"/>
    </location>
</feature>
<organism evidence="2 3">
    <name type="scientific">Segnochrobactrum spirostomi</name>
    <dbReference type="NCBI Taxonomy" id="2608987"/>
    <lineage>
        <taxon>Bacteria</taxon>
        <taxon>Pseudomonadati</taxon>
        <taxon>Pseudomonadota</taxon>
        <taxon>Alphaproteobacteria</taxon>
        <taxon>Hyphomicrobiales</taxon>
        <taxon>Segnochrobactraceae</taxon>
        <taxon>Segnochrobactrum</taxon>
    </lineage>
</organism>
<evidence type="ECO:0000313" key="3">
    <source>
        <dbReference type="Proteomes" id="UP000332515"/>
    </source>
</evidence>